<dbReference type="Pfam" id="PF00010">
    <property type="entry name" value="HLH"/>
    <property type="match status" value="1"/>
</dbReference>
<accession>A0A3S1BL53</accession>
<dbReference type="Proteomes" id="UP000271974">
    <property type="component" value="Unassembled WGS sequence"/>
</dbReference>
<evidence type="ECO:0000313" key="5">
    <source>
        <dbReference type="Proteomes" id="UP000271974"/>
    </source>
</evidence>
<feature type="compositionally biased region" description="Polar residues" evidence="2">
    <location>
        <begin position="209"/>
        <end position="222"/>
    </location>
</feature>
<dbReference type="GO" id="GO:0046983">
    <property type="term" value="F:protein dimerization activity"/>
    <property type="evidence" value="ECO:0007669"/>
    <property type="project" value="InterPro"/>
</dbReference>
<dbReference type="STRING" id="188477.A0A3S1BL53"/>
<organism evidence="4 5">
    <name type="scientific">Elysia chlorotica</name>
    <name type="common">Eastern emerald elysia</name>
    <name type="synonym">Sea slug</name>
    <dbReference type="NCBI Taxonomy" id="188477"/>
    <lineage>
        <taxon>Eukaryota</taxon>
        <taxon>Metazoa</taxon>
        <taxon>Spiralia</taxon>
        <taxon>Lophotrochozoa</taxon>
        <taxon>Mollusca</taxon>
        <taxon>Gastropoda</taxon>
        <taxon>Heterobranchia</taxon>
        <taxon>Euthyneura</taxon>
        <taxon>Panpulmonata</taxon>
        <taxon>Sacoglossa</taxon>
        <taxon>Placobranchoidea</taxon>
        <taxon>Plakobranchidae</taxon>
        <taxon>Elysia</taxon>
    </lineage>
</organism>
<dbReference type="PROSITE" id="PS50888">
    <property type="entry name" value="BHLH"/>
    <property type="match status" value="1"/>
</dbReference>
<dbReference type="SUPFAM" id="SSF47459">
    <property type="entry name" value="HLH, helix-loop-helix DNA-binding domain"/>
    <property type="match status" value="1"/>
</dbReference>
<dbReference type="EMBL" id="RQTK01000145">
    <property type="protein sequence ID" value="RUS86251.1"/>
    <property type="molecule type" value="Genomic_DNA"/>
</dbReference>
<dbReference type="AlphaFoldDB" id="A0A3S1BL53"/>
<feature type="region of interest" description="Disordered" evidence="2">
    <location>
        <begin position="276"/>
        <end position="307"/>
    </location>
</feature>
<feature type="compositionally biased region" description="Low complexity" evidence="2">
    <location>
        <begin position="248"/>
        <end position="260"/>
    </location>
</feature>
<feature type="compositionally biased region" description="Low complexity" evidence="2">
    <location>
        <begin position="277"/>
        <end position="304"/>
    </location>
</feature>
<sequence length="516" mass="57230">MPGVLNSNTEIGFSREVGKMASFMYPFINMECEEGDLADIATKVLGFDSPNLESLIDSDGELPDHETPMDLLSYLENDGSLDLEHLSCEGDFNDHQAESSDNYNRYRVSPRQDPFMGMANQESTSPTAKNSLLSQMMSPLDYDHDQFQLQQKQQAQSFEAWGHRNITIKEEKDDFIDDIEELTKSSISHLASSTYQEDEVDNLPVTFMDTPSPSSQSGTATGDDSDVDIETITEAPRAADSCGYFTRDSSPSSPDSSPVSTLRGLNSGNLLSILTKSSVGGPSSPSSSSACSSASSSPRPSASSHFNTYGVSSSASLAENLMKGRSSMLGHKRKMSKEKRSHHHHNHHQLEHRISSSSQQPAYSHVLCTSNSINFHDYAMSPLSPESSPTYIPGSSSSTETGMPTVPQSKRVYKRKHLPLDATDKEKQHHHNQLERNRRQKLADLFIDLRDEVPKISCQSKASKVMILNEATLYIRELQRLEECQEKDISVELKRKEALTRQLRHLKSHLGGIHVG</sequence>
<protein>
    <recommendedName>
        <fullName evidence="3">BHLH domain-containing protein</fullName>
    </recommendedName>
</protein>
<evidence type="ECO:0000259" key="3">
    <source>
        <dbReference type="PROSITE" id="PS50888"/>
    </source>
</evidence>
<feature type="compositionally biased region" description="Low complexity" evidence="2">
    <location>
        <begin position="387"/>
        <end position="399"/>
    </location>
</feature>
<evidence type="ECO:0000313" key="4">
    <source>
        <dbReference type="EMBL" id="RUS86251.1"/>
    </source>
</evidence>
<name>A0A3S1BL53_ELYCH</name>
<dbReference type="InterPro" id="IPR002418">
    <property type="entry name" value="Tscrpt_reg_Myc"/>
</dbReference>
<feature type="region of interest" description="Disordered" evidence="2">
    <location>
        <begin position="204"/>
        <end position="226"/>
    </location>
</feature>
<dbReference type="Gene3D" id="4.10.280.10">
    <property type="entry name" value="Helix-loop-helix DNA-binding domain"/>
    <property type="match status" value="1"/>
</dbReference>
<keyword evidence="1" id="KW-0238">DNA-binding</keyword>
<dbReference type="InterPro" id="IPR050433">
    <property type="entry name" value="Myc_transcription_factors"/>
</dbReference>
<comment type="caution">
    <text evidence="4">The sequence shown here is derived from an EMBL/GenBank/DDBJ whole genome shotgun (WGS) entry which is preliminary data.</text>
</comment>
<feature type="region of interest" description="Disordered" evidence="2">
    <location>
        <begin position="386"/>
        <end position="413"/>
    </location>
</feature>
<feature type="domain" description="BHLH" evidence="3">
    <location>
        <begin position="426"/>
        <end position="478"/>
    </location>
</feature>
<dbReference type="GO" id="GO:0003677">
    <property type="term" value="F:DNA binding"/>
    <property type="evidence" value="ECO:0007669"/>
    <property type="project" value="UniProtKB-KW"/>
</dbReference>
<feature type="region of interest" description="Disordered" evidence="2">
    <location>
        <begin position="238"/>
        <end position="264"/>
    </location>
</feature>
<reference evidence="4 5" key="1">
    <citation type="submission" date="2019-01" db="EMBL/GenBank/DDBJ databases">
        <title>A draft genome assembly of the solar-powered sea slug Elysia chlorotica.</title>
        <authorList>
            <person name="Cai H."/>
            <person name="Li Q."/>
            <person name="Fang X."/>
            <person name="Li J."/>
            <person name="Curtis N.E."/>
            <person name="Altenburger A."/>
            <person name="Shibata T."/>
            <person name="Feng M."/>
            <person name="Maeda T."/>
            <person name="Schwartz J.A."/>
            <person name="Shigenobu S."/>
            <person name="Lundholm N."/>
            <person name="Nishiyama T."/>
            <person name="Yang H."/>
            <person name="Hasebe M."/>
            <person name="Li S."/>
            <person name="Pierce S.K."/>
            <person name="Wang J."/>
        </authorList>
    </citation>
    <scope>NUCLEOTIDE SEQUENCE [LARGE SCALE GENOMIC DNA]</scope>
    <source>
        <strain evidence="4">EC2010</strain>
        <tissue evidence="4">Whole organism of an adult</tissue>
    </source>
</reference>
<evidence type="ECO:0000256" key="1">
    <source>
        <dbReference type="ARBA" id="ARBA00023125"/>
    </source>
</evidence>
<dbReference type="SMART" id="SM00353">
    <property type="entry name" value="HLH"/>
    <property type="match status" value="1"/>
</dbReference>
<feature type="compositionally biased region" description="Basic residues" evidence="2">
    <location>
        <begin position="330"/>
        <end position="347"/>
    </location>
</feature>
<keyword evidence="5" id="KW-1185">Reference proteome</keyword>
<dbReference type="PRINTS" id="PR00044">
    <property type="entry name" value="LEUZIPPRMYC"/>
</dbReference>
<dbReference type="GO" id="GO:0003700">
    <property type="term" value="F:DNA-binding transcription factor activity"/>
    <property type="evidence" value="ECO:0007669"/>
    <property type="project" value="InterPro"/>
</dbReference>
<dbReference type="InterPro" id="IPR036638">
    <property type="entry name" value="HLH_DNA-bd_sf"/>
</dbReference>
<feature type="region of interest" description="Disordered" evidence="2">
    <location>
        <begin position="327"/>
        <end position="361"/>
    </location>
</feature>
<evidence type="ECO:0000256" key="2">
    <source>
        <dbReference type="SAM" id="MobiDB-lite"/>
    </source>
</evidence>
<gene>
    <name evidence="4" type="ORF">EGW08_005993</name>
</gene>
<proteinExistence type="predicted"/>
<dbReference type="PANTHER" id="PTHR45851">
    <property type="entry name" value="MYC PROTO-ONCOGENE"/>
    <property type="match status" value="1"/>
</dbReference>
<dbReference type="OrthoDB" id="5964374at2759"/>
<dbReference type="InterPro" id="IPR011598">
    <property type="entry name" value="bHLH_dom"/>
</dbReference>